<keyword evidence="5" id="KW-0552">Olfaction</keyword>
<dbReference type="GeneID" id="258621"/>
<dbReference type="OMA" id="DQNMYSA"/>
<dbReference type="STRING" id="10090.ENSMUSP00000151202"/>
<keyword evidence="8 11" id="KW-0472">Membrane</keyword>
<dbReference type="HOGENOM" id="CLU_012526_1_3_1"/>
<dbReference type="GO" id="GO:0004930">
    <property type="term" value="F:G protein-coupled receptor activity"/>
    <property type="evidence" value="ECO:0007669"/>
    <property type="project" value="UniProtKB-KW"/>
</dbReference>
<gene>
    <name evidence="15 16" type="primary">Or1j15</name>
    <name evidence="14" type="synonym">Olfr344</name>
</gene>
<dbReference type="GO" id="GO:0007165">
    <property type="term" value="P:signal transduction"/>
    <property type="evidence" value="ECO:0000318"/>
    <property type="project" value="GO_Central"/>
</dbReference>
<reference evidence="14" key="5">
    <citation type="submission" date="2003-06" db="EMBL/GenBank/DDBJ databases">
        <authorList>
            <person name="Sanders K."/>
        </authorList>
    </citation>
    <scope>NUCLEOTIDE SEQUENCE</scope>
</reference>
<dbReference type="GeneTree" id="ENSGT00940000154381"/>
<reference evidence="15" key="8">
    <citation type="submission" date="2025-05" db="UniProtKB">
        <authorList>
            <consortium name="Ensembl"/>
        </authorList>
    </citation>
    <scope>IDENTIFICATION</scope>
    <source>
        <strain evidence="15">C57BL/6J</strain>
    </source>
</reference>
<sequence>MRMDNKSTVSEFILLGLPIRPENQVIYSSLILTMYLTTVLGNLLIILLIRLDPHLHTPMYFFLSHLALTDISFSSVTVPKMLVNMLTHSQSISYDGCVSQVYFFIVFGSIDSFLLTSMAYDRYVAFCHPLHYTIIMNLSLCVLLVGMFWVLSSANALVQTLLLARLSHFRNNTIPYYFCDLSTLLKLSSSDTTINDLIILVLGNAVITLPFICILVSYGYIGVTILKTPSIKGIRKALSTCGSHLCVVSLYYGSIIGLYCVPSSNNTSEKNAIVAVMYTVVTPMLNPFIYSLRNQDMKGALRNILSRTQ</sequence>
<protein>
    <submittedName>
        <fullName evidence="13">Olfactory receptor MOR136-12</fullName>
    </submittedName>
    <submittedName>
        <fullName evidence="14">Olfactory receptor Olfr344</fullName>
    </submittedName>
    <submittedName>
        <fullName evidence="15">Olfactory receptor family 1 subfamily J member 15</fullName>
    </submittedName>
</protein>
<dbReference type="EMBL" id="AY317438">
    <property type="protein sequence ID" value="AAP70877.1"/>
    <property type="molecule type" value="Genomic_DNA"/>
</dbReference>
<dbReference type="FunFam" id="1.20.1070.10:FF:000009">
    <property type="entry name" value="Olfactory receptor"/>
    <property type="match status" value="1"/>
</dbReference>
<evidence type="ECO:0000256" key="9">
    <source>
        <dbReference type="ARBA" id="ARBA00023170"/>
    </source>
</evidence>
<dbReference type="Ensembl" id="ENSMUST00000075474.2">
    <property type="protein sequence ID" value="ENSMUSP00000074919.2"/>
    <property type="gene ID" value="ENSMUSG00000096822.3"/>
</dbReference>
<dbReference type="PaxDb" id="10090-ENSMUSP00000074919"/>
<keyword evidence="4 11" id="KW-0812">Transmembrane</keyword>
<dbReference type="GO" id="GO:0007608">
    <property type="term" value="P:sensory perception of smell"/>
    <property type="evidence" value="ECO:0000247"/>
    <property type="project" value="MGI"/>
</dbReference>
<evidence type="ECO:0000256" key="8">
    <source>
        <dbReference type="ARBA" id="ARBA00023136"/>
    </source>
</evidence>
<keyword evidence="17" id="KW-1185">Reference proteome</keyword>
<reference evidence="15" key="7">
    <citation type="journal article" date="2011" name="PLoS Biol.">
        <title>Modernizing reference genome assemblies.</title>
        <authorList>
            <person name="Church D.M."/>
            <person name="Schneider V.A."/>
            <person name="Graves T."/>
            <person name="Auger K."/>
            <person name="Cunningham F."/>
            <person name="Bouk N."/>
            <person name="Chen H.C."/>
            <person name="Agarwala R."/>
            <person name="McLaren W.M."/>
            <person name="Ritchie G.R."/>
            <person name="Albracht D."/>
            <person name="Kremitzki M."/>
            <person name="Rock S."/>
            <person name="Kotkiewicz H."/>
            <person name="Kremitzki C."/>
            <person name="Wollam A."/>
            <person name="Trani L."/>
            <person name="Fulton L."/>
            <person name="Fulton R."/>
            <person name="Matthews L."/>
            <person name="Whitehead S."/>
            <person name="Chow W."/>
            <person name="Torrance J."/>
            <person name="Dunn M."/>
            <person name="Harden G."/>
            <person name="Threadgold G."/>
            <person name="Wood J."/>
            <person name="Collins J."/>
            <person name="Heath P."/>
            <person name="Griffiths G."/>
            <person name="Pelan S."/>
            <person name="Grafham D."/>
            <person name="Eichler E.E."/>
            <person name="Weinstock G."/>
            <person name="Mardis E.R."/>
            <person name="Wilson R.K."/>
            <person name="Howe K."/>
            <person name="Flicek P."/>
            <person name="Hubbard T."/>
        </authorList>
    </citation>
    <scope>NUCLEOTIDE SEQUENCE [LARGE SCALE GENOMIC DNA]</scope>
    <source>
        <strain evidence="15">C57BL/6J</strain>
    </source>
</reference>
<dbReference type="CTD" id="258621"/>
<keyword evidence="2" id="KW-1003">Cell membrane</keyword>
<dbReference type="InterPro" id="IPR000276">
    <property type="entry name" value="GPCR_Rhodpsn"/>
</dbReference>
<dbReference type="GO" id="GO:0004984">
    <property type="term" value="F:olfactory receptor activity"/>
    <property type="evidence" value="ECO:0000247"/>
    <property type="project" value="MGI"/>
</dbReference>
<name>Q8VFP9_MOUSE</name>
<dbReference type="PANTHER" id="PTHR48001">
    <property type="entry name" value="OLFACTORY RECEPTOR"/>
    <property type="match status" value="1"/>
</dbReference>
<evidence type="ECO:0000313" key="16">
    <source>
        <dbReference type="MGI" id="MGI:3030178"/>
    </source>
</evidence>
<dbReference type="KEGG" id="mmu:258621"/>
<dbReference type="SUPFAM" id="SSF81321">
    <property type="entry name" value="Family A G protein-coupled receptor-like"/>
    <property type="match status" value="1"/>
</dbReference>
<reference evidence="13" key="3">
    <citation type="submission" date="2002-01" db="EMBL/GenBank/DDBJ databases">
        <authorList>
            <person name="Adams M."/>
        </authorList>
    </citation>
    <scope>NUCLEOTIDE SEQUENCE</scope>
</reference>
<evidence type="ECO:0000256" key="11">
    <source>
        <dbReference type="SAM" id="Phobius"/>
    </source>
</evidence>
<dbReference type="Pfam" id="PF13853">
    <property type="entry name" value="7tm_4"/>
    <property type="match status" value="1"/>
</dbReference>
<dbReference type="OrthoDB" id="9612656at2759"/>
<dbReference type="GO" id="GO:0007186">
    <property type="term" value="P:G protein-coupled receptor signaling pathway"/>
    <property type="evidence" value="ECO:0000247"/>
    <property type="project" value="MGI"/>
</dbReference>
<evidence type="ECO:0000256" key="2">
    <source>
        <dbReference type="ARBA" id="ARBA00022475"/>
    </source>
</evidence>
<dbReference type="SMR" id="Q8VFP9"/>
<dbReference type="Proteomes" id="UP000000589">
    <property type="component" value="Chromosome 2"/>
</dbReference>
<dbReference type="Ensembl" id="ENSMUST00000215879.2">
    <property type="protein sequence ID" value="ENSMUSP00000151202.2"/>
    <property type="gene ID" value="ENSMUSG00000096822.3"/>
</dbReference>
<dbReference type="PROSITE" id="PS50262">
    <property type="entry name" value="G_PROTEIN_RECEP_F1_2"/>
    <property type="match status" value="1"/>
</dbReference>
<dbReference type="AGR" id="MGI:3030178"/>
<evidence type="ECO:0000256" key="4">
    <source>
        <dbReference type="ARBA" id="ARBA00022692"/>
    </source>
</evidence>
<dbReference type="UCSC" id="uc008jls.1">
    <property type="organism name" value="mouse"/>
</dbReference>
<reference evidence="13" key="2">
    <citation type="journal article" date="2002" name="Nat. Neurosci.">
        <title>The olfactory receptor gene superfamily of the mouse.</title>
        <authorList>
            <person name="Zhang X."/>
            <person name="Firestein S."/>
        </authorList>
    </citation>
    <scope>NUCLEOTIDE SEQUENCE</scope>
</reference>
<dbReference type="eggNOG" id="ENOG502QVH7">
    <property type="taxonomic scope" value="Eukaryota"/>
</dbReference>
<evidence type="ECO:0000313" key="13">
    <source>
        <dbReference type="EMBL" id="AAL61132.1"/>
    </source>
</evidence>
<dbReference type="PRINTS" id="PR00237">
    <property type="entry name" value="GPCRRHODOPSN"/>
</dbReference>
<keyword evidence="7" id="KW-0297">G-protein coupled receptor</keyword>
<evidence type="ECO:0000256" key="3">
    <source>
        <dbReference type="ARBA" id="ARBA00022606"/>
    </source>
</evidence>
<organism evidence="13">
    <name type="scientific">Mus musculus</name>
    <name type="common">Mouse</name>
    <dbReference type="NCBI Taxonomy" id="10090"/>
    <lineage>
        <taxon>Eukaryota</taxon>
        <taxon>Metazoa</taxon>
        <taxon>Chordata</taxon>
        <taxon>Craniata</taxon>
        <taxon>Vertebrata</taxon>
        <taxon>Euteleostomi</taxon>
        <taxon>Mammalia</taxon>
        <taxon>Eutheria</taxon>
        <taxon>Euarchontoglires</taxon>
        <taxon>Glires</taxon>
        <taxon>Rodentia</taxon>
        <taxon>Myomorpha</taxon>
        <taxon>Muroidea</taxon>
        <taxon>Muridae</taxon>
        <taxon>Murinae</taxon>
        <taxon>Mus</taxon>
        <taxon>Mus</taxon>
    </lineage>
</organism>
<dbReference type="GO" id="GO:0016020">
    <property type="term" value="C:membrane"/>
    <property type="evidence" value="ECO:0000247"/>
    <property type="project" value="MGI"/>
</dbReference>
<evidence type="ECO:0000256" key="6">
    <source>
        <dbReference type="ARBA" id="ARBA00022989"/>
    </source>
</evidence>
<evidence type="ECO:0000256" key="5">
    <source>
        <dbReference type="ARBA" id="ARBA00022725"/>
    </source>
</evidence>
<evidence type="ECO:0000256" key="10">
    <source>
        <dbReference type="ARBA" id="ARBA00023224"/>
    </source>
</evidence>
<feature type="transmembrane region" description="Helical" evidence="11">
    <location>
        <begin position="25"/>
        <end position="48"/>
    </location>
</feature>
<dbReference type="MGI" id="MGI:3030178">
    <property type="gene designation" value="Or1j15"/>
</dbReference>
<feature type="transmembrane region" description="Helical" evidence="11">
    <location>
        <begin position="132"/>
        <end position="151"/>
    </location>
</feature>
<keyword evidence="9 13" id="KW-0675">Receptor</keyword>
<dbReference type="InterPro" id="IPR000725">
    <property type="entry name" value="Olfact_rcpt"/>
</dbReference>
<comment type="subcellular location">
    <subcellularLocation>
        <location evidence="1">Cell membrane</location>
        <topology evidence="1">Multi-pass membrane protein</topology>
    </subcellularLocation>
</comment>
<dbReference type="AlphaFoldDB" id="Q8VFP9"/>
<dbReference type="PRINTS" id="PR00245">
    <property type="entry name" value="OLFACTORYR"/>
</dbReference>
<dbReference type="PhosphoSitePlus" id="Q8VFP9"/>
<feature type="transmembrane region" description="Helical" evidence="11">
    <location>
        <begin position="271"/>
        <end position="292"/>
    </location>
</feature>
<feature type="transmembrane region" description="Helical" evidence="11">
    <location>
        <begin position="197"/>
        <end position="226"/>
    </location>
</feature>
<feature type="transmembrane region" description="Helical" evidence="11">
    <location>
        <begin position="238"/>
        <end position="259"/>
    </location>
</feature>
<evidence type="ECO:0000256" key="1">
    <source>
        <dbReference type="ARBA" id="ARBA00004651"/>
    </source>
</evidence>
<evidence type="ECO:0000313" key="14">
    <source>
        <dbReference type="EMBL" id="AAP70877.1"/>
    </source>
</evidence>
<reference evidence="15 17" key="6">
    <citation type="journal article" date="2009" name="PLoS Biol.">
        <title>Lineage-specific biology revealed by a finished genome assembly of the mouse.</title>
        <authorList>
            <consortium name="Mouse Genome Sequencing Consortium"/>
            <person name="Church D.M."/>
            <person name="Goodstadt L."/>
            <person name="Hillier L.W."/>
            <person name="Zody M.C."/>
            <person name="Goldstein S."/>
            <person name="She X."/>
            <person name="Bult C.J."/>
            <person name="Agarwala R."/>
            <person name="Cherry J.L."/>
            <person name="DiCuccio M."/>
            <person name="Hlavina W."/>
            <person name="Kapustin Y."/>
            <person name="Meric P."/>
            <person name="Maglott D."/>
            <person name="Birtle Z."/>
            <person name="Marques A.C."/>
            <person name="Graves T."/>
            <person name="Zhou S."/>
            <person name="Teague B."/>
            <person name="Potamousis K."/>
            <person name="Churas C."/>
            <person name="Place M."/>
            <person name="Herschleb J."/>
            <person name="Runnheim R."/>
            <person name="Forrest D."/>
            <person name="Amos-Landgraf J."/>
            <person name="Schwartz D.C."/>
            <person name="Cheng Z."/>
            <person name="Lindblad-Toh K."/>
            <person name="Eichler E.E."/>
            <person name="Ponting C.P."/>
        </authorList>
    </citation>
    <scope>NUCLEOTIDE SEQUENCE [LARGE SCALE GENOMIC DNA]</scope>
    <source>
        <strain evidence="15 17">C57BL/6J</strain>
    </source>
</reference>
<dbReference type="EMBL" id="AY073469">
    <property type="protein sequence ID" value="AAL61132.1"/>
    <property type="molecule type" value="Genomic_DNA"/>
</dbReference>
<dbReference type="GO" id="GO:0005886">
    <property type="term" value="C:plasma membrane"/>
    <property type="evidence" value="ECO:0000318"/>
    <property type="project" value="GO_Central"/>
</dbReference>
<reference evidence="14" key="4">
    <citation type="journal article" date="2003" name="Genome Biol.">
        <title>Odorant receptor expressed sequence tags demonstrate olfactory expression of over 400 genes, extensive alternate splicing and unequal expression levels.</title>
        <authorList>
            <person name="Young J.M."/>
            <person name="Shykind B.M."/>
            <person name="Lane R.P."/>
            <person name="Tonnes-Priddy L."/>
            <person name="Ross J.A."/>
            <person name="Walker M."/>
            <person name="Williams E.M."/>
            <person name="Trask B.J."/>
        </authorList>
    </citation>
    <scope>NUCLEOTIDE SEQUENCE</scope>
</reference>
<dbReference type="VEuPathDB" id="HostDB:ENSMUSG00000096822"/>
<accession>Q8VFP9</accession>
<evidence type="ECO:0000256" key="7">
    <source>
        <dbReference type="ARBA" id="ARBA00023040"/>
    </source>
</evidence>
<dbReference type="InterPro" id="IPR017452">
    <property type="entry name" value="GPCR_Rhodpsn_7TM"/>
</dbReference>
<feature type="transmembrane region" description="Helical" evidence="11">
    <location>
        <begin position="101"/>
        <end position="120"/>
    </location>
</feature>
<keyword evidence="10" id="KW-0807">Transducer</keyword>
<evidence type="ECO:0000313" key="15">
    <source>
        <dbReference type="Ensembl" id="ENSMUSP00000074919.2"/>
    </source>
</evidence>
<dbReference type="Gene3D" id="1.20.1070.10">
    <property type="entry name" value="Rhodopsin 7-helix transmembrane proteins"/>
    <property type="match status" value="1"/>
</dbReference>
<proteinExistence type="predicted"/>
<dbReference type="BioGRID-ORCS" id="258621">
    <property type="hits" value="3 hits in 69 CRISPR screens"/>
</dbReference>
<evidence type="ECO:0000259" key="12">
    <source>
        <dbReference type="PROSITE" id="PS50262"/>
    </source>
</evidence>
<feature type="domain" description="G-protein coupled receptors family 1 profile" evidence="12">
    <location>
        <begin position="41"/>
        <end position="290"/>
    </location>
</feature>
<reference evidence="13" key="1">
    <citation type="journal article" date="2002" name="Hum. Mol. Genet.">
        <title>Different evolutionary processes shaped the mouse and human olfactory receptor gene families.</title>
        <authorList>
            <person name="Young J.M."/>
            <person name="Friedman C."/>
            <person name="Williams E.M."/>
            <person name="Ross J.A."/>
            <person name="Tonnes-Priddy L."/>
            <person name="Trask B.J."/>
        </authorList>
    </citation>
    <scope>NUCLEOTIDE SEQUENCE</scope>
</reference>
<keyword evidence="3" id="KW-0716">Sensory transduction</keyword>
<dbReference type="RefSeq" id="NP_666839.1">
    <property type="nucleotide sequence ID" value="NM_146628.1"/>
</dbReference>
<feature type="transmembrane region" description="Helical" evidence="11">
    <location>
        <begin position="60"/>
        <end position="81"/>
    </location>
</feature>
<keyword evidence="6 11" id="KW-1133">Transmembrane helix</keyword>
<evidence type="ECO:0000313" key="17">
    <source>
        <dbReference type="Proteomes" id="UP000000589"/>
    </source>
</evidence>